<keyword evidence="1" id="KW-0732">Signal</keyword>
<dbReference type="EMBL" id="CP114976">
    <property type="protein sequence ID" value="WBE25724.1"/>
    <property type="molecule type" value="Genomic_DNA"/>
</dbReference>
<protein>
    <recommendedName>
        <fullName evidence="4">Outer membrane protein beta-barrel domain-containing protein</fullName>
    </recommendedName>
</protein>
<feature type="chain" id="PRO_5042084181" description="Outer membrane protein beta-barrel domain-containing protein" evidence="1">
    <location>
        <begin position="24"/>
        <end position="265"/>
    </location>
</feature>
<accession>A0AAE9VTQ1</accession>
<evidence type="ECO:0000313" key="3">
    <source>
        <dbReference type="Proteomes" id="UP001212189"/>
    </source>
</evidence>
<feature type="signal peptide" evidence="1">
    <location>
        <begin position="1"/>
        <end position="23"/>
    </location>
</feature>
<evidence type="ECO:0000313" key="2">
    <source>
        <dbReference type="EMBL" id="WBE25724.1"/>
    </source>
</evidence>
<evidence type="ECO:0008006" key="4">
    <source>
        <dbReference type="Google" id="ProtNLM"/>
    </source>
</evidence>
<evidence type="ECO:0000256" key="1">
    <source>
        <dbReference type="SAM" id="SignalP"/>
    </source>
</evidence>
<dbReference type="Proteomes" id="UP001212189">
    <property type="component" value="Chromosome"/>
</dbReference>
<sequence length="265" mass="29449">MPVCAKKIFVACITLGLSTFAAAQHNTQEQEWLLLVSPFVWGASLKGDLAIAGKKADVDMPFADIVSDLDSVFMGNIELSNHRFGAYLDAINVDTSQTEHVMGQKIKVAVKQTTLAAGAFYRIYTSDLGGSTVFNEPRHFTIDPTIGVRWTKLKASLANTALGLKFEKKTDWYDPFIGVRASADLDKHWNISALADVGGFDTSNKKTYNGQVYLGYRTFIAQQPTMLRVGYRYLSQRYKTRDFTGNSFNYDVRQAGPVLGLTVRF</sequence>
<proteinExistence type="predicted"/>
<organism evidence="2 3">
    <name type="scientific">Denitrificimonas caeni</name>
    <dbReference type="NCBI Taxonomy" id="521720"/>
    <lineage>
        <taxon>Bacteria</taxon>
        <taxon>Pseudomonadati</taxon>
        <taxon>Pseudomonadota</taxon>
        <taxon>Gammaproteobacteria</taxon>
        <taxon>Pseudomonadales</taxon>
        <taxon>Pseudomonadaceae</taxon>
        <taxon>Denitrificimonas</taxon>
    </lineage>
</organism>
<keyword evidence="3" id="KW-1185">Reference proteome</keyword>
<gene>
    <name evidence="2" type="ORF">O6P33_02450</name>
</gene>
<name>A0AAE9VTQ1_9GAMM</name>
<dbReference type="AlphaFoldDB" id="A0AAE9VTQ1"/>
<dbReference type="KEGG" id="dce:O6P33_02450"/>
<dbReference type="RefSeq" id="WP_269818666.1">
    <property type="nucleotide sequence ID" value="NZ_CP114976.1"/>
</dbReference>
<reference evidence="2 3" key="1">
    <citation type="submission" date="2022-12" db="EMBL/GenBank/DDBJ databases">
        <title>Coexistence and Characterization of a Novel Tigecycline Resistance gene tet(X) variant and blaNDM-1 in a Pseudomonas caeni Isolate of Chicken Origin.</title>
        <authorList>
            <person name="Lu X."/>
            <person name="Zhang L."/>
            <person name="Li R."/>
            <person name="Wang Z."/>
        </authorList>
    </citation>
    <scope>NUCLEOTIDE SEQUENCE [LARGE SCALE GENOMIC DNA]</scope>
    <source>
        <strain evidence="2 3">CE14</strain>
    </source>
</reference>